<keyword evidence="1" id="KW-1133">Transmembrane helix</keyword>
<dbReference type="EMBL" id="BKCJ010473542">
    <property type="protein sequence ID" value="GFA71196.1"/>
    <property type="molecule type" value="Genomic_DNA"/>
</dbReference>
<feature type="non-terminal residue" evidence="2">
    <location>
        <position position="1"/>
    </location>
</feature>
<gene>
    <name evidence="2" type="ORF">Tci_643168</name>
</gene>
<dbReference type="AlphaFoldDB" id="A0A699K4M4"/>
<evidence type="ECO:0000256" key="1">
    <source>
        <dbReference type="SAM" id="Phobius"/>
    </source>
</evidence>
<evidence type="ECO:0000313" key="2">
    <source>
        <dbReference type="EMBL" id="GFA71196.1"/>
    </source>
</evidence>
<keyword evidence="1" id="KW-0812">Transmembrane</keyword>
<organism evidence="2">
    <name type="scientific">Tanacetum cinerariifolium</name>
    <name type="common">Dalmatian daisy</name>
    <name type="synonym">Chrysanthemum cinerariifolium</name>
    <dbReference type="NCBI Taxonomy" id="118510"/>
    <lineage>
        <taxon>Eukaryota</taxon>
        <taxon>Viridiplantae</taxon>
        <taxon>Streptophyta</taxon>
        <taxon>Embryophyta</taxon>
        <taxon>Tracheophyta</taxon>
        <taxon>Spermatophyta</taxon>
        <taxon>Magnoliopsida</taxon>
        <taxon>eudicotyledons</taxon>
        <taxon>Gunneridae</taxon>
        <taxon>Pentapetalae</taxon>
        <taxon>asterids</taxon>
        <taxon>campanulids</taxon>
        <taxon>Asterales</taxon>
        <taxon>Asteraceae</taxon>
        <taxon>Asteroideae</taxon>
        <taxon>Anthemideae</taxon>
        <taxon>Anthemidinae</taxon>
        <taxon>Tanacetum</taxon>
    </lineage>
</organism>
<protein>
    <submittedName>
        <fullName evidence="2">Uncharacterized protein</fullName>
    </submittedName>
</protein>
<name>A0A699K4M4_TANCI</name>
<accession>A0A699K4M4</accession>
<keyword evidence="1" id="KW-0472">Membrane</keyword>
<proteinExistence type="predicted"/>
<comment type="caution">
    <text evidence="2">The sequence shown here is derived from an EMBL/GenBank/DDBJ whole genome shotgun (WGS) entry which is preliminary data.</text>
</comment>
<reference evidence="2" key="1">
    <citation type="journal article" date="2019" name="Sci. Rep.">
        <title>Draft genome of Tanacetum cinerariifolium, the natural source of mosquito coil.</title>
        <authorList>
            <person name="Yamashiro T."/>
            <person name="Shiraishi A."/>
            <person name="Satake H."/>
            <person name="Nakayama K."/>
        </authorList>
    </citation>
    <scope>NUCLEOTIDE SEQUENCE</scope>
</reference>
<feature type="transmembrane region" description="Helical" evidence="1">
    <location>
        <begin position="113"/>
        <end position="131"/>
    </location>
</feature>
<sequence length="132" mass="13899">AGESDTTAEGSIVFLCDLIEAVVSDSPAPYYDSADESSLCSTPLLLKNLDGAEPGFGTKTVKSILKSKFTFKAETLKGITLNEPSLASARGNKISSASKTNSGPVDMTCELRLLLSCLGLFLFVMALFIHAS</sequence>